<keyword evidence="4" id="KW-0732">Signal</keyword>
<evidence type="ECO:0000256" key="4">
    <source>
        <dbReference type="SAM" id="SignalP"/>
    </source>
</evidence>
<dbReference type="OrthoDB" id="4898945at2759"/>
<dbReference type="InterPro" id="IPR036908">
    <property type="entry name" value="RlpA-like_sf"/>
</dbReference>
<dbReference type="CDD" id="cd22778">
    <property type="entry name" value="DPBB_CEPL-like"/>
    <property type="match status" value="1"/>
</dbReference>
<comment type="similarity">
    <text evidence="2">Belongs to the cerato-platanin family.</text>
</comment>
<dbReference type="EMBL" id="KN839868">
    <property type="protein sequence ID" value="KIJ60870.1"/>
    <property type="molecule type" value="Genomic_DNA"/>
</dbReference>
<dbReference type="Gene3D" id="2.40.40.10">
    <property type="entry name" value="RlpA-like domain"/>
    <property type="match status" value="1"/>
</dbReference>
<reference evidence="5 6" key="1">
    <citation type="submission" date="2014-04" db="EMBL/GenBank/DDBJ databases">
        <title>Evolutionary Origins and Diversification of the Mycorrhizal Mutualists.</title>
        <authorList>
            <consortium name="DOE Joint Genome Institute"/>
            <consortium name="Mycorrhizal Genomics Consortium"/>
            <person name="Kohler A."/>
            <person name="Kuo A."/>
            <person name="Nagy L.G."/>
            <person name="Floudas D."/>
            <person name="Copeland A."/>
            <person name="Barry K.W."/>
            <person name="Cichocki N."/>
            <person name="Veneault-Fourrey C."/>
            <person name="LaButti K."/>
            <person name="Lindquist E.A."/>
            <person name="Lipzen A."/>
            <person name="Lundell T."/>
            <person name="Morin E."/>
            <person name="Murat C."/>
            <person name="Riley R."/>
            <person name="Ohm R."/>
            <person name="Sun H."/>
            <person name="Tunlid A."/>
            <person name="Henrissat B."/>
            <person name="Grigoriev I.V."/>
            <person name="Hibbett D.S."/>
            <person name="Martin F."/>
        </authorList>
    </citation>
    <scope>NUCLEOTIDE SEQUENCE [LARGE SCALE GENOMIC DNA]</scope>
    <source>
        <strain evidence="5 6">MD-312</strain>
    </source>
</reference>
<keyword evidence="3" id="KW-0964">Secreted</keyword>
<dbReference type="AlphaFoldDB" id="A0A0C9VSJ1"/>
<evidence type="ECO:0000256" key="1">
    <source>
        <dbReference type="ARBA" id="ARBA00004613"/>
    </source>
</evidence>
<keyword evidence="6" id="KW-1185">Reference proteome</keyword>
<evidence type="ECO:0008006" key="7">
    <source>
        <dbReference type="Google" id="ProtNLM"/>
    </source>
</evidence>
<evidence type="ECO:0000313" key="6">
    <source>
        <dbReference type="Proteomes" id="UP000053820"/>
    </source>
</evidence>
<dbReference type="SUPFAM" id="SSF50685">
    <property type="entry name" value="Barwin-like endoglucanases"/>
    <property type="match status" value="1"/>
</dbReference>
<dbReference type="GO" id="GO:0005576">
    <property type="term" value="C:extracellular region"/>
    <property type="evidence" value="ECO:0007669"/>
    <property type="project" value="UniProtKB-SubCell"/>
</dbReference>
<dbReference type="InterPro" id="IPR010829">
    <property type="entry name" value="Cerato-platanin"/>
</dbReference>
<feature type="signal peptide" evidence="4">
    <location>
        <begin position="1"/>
        <end position="21"/>
    </location>
</feature>
<protein>
    <recommendedName>
        <fullName evidence="7">Cerato-platanin</fullName>
    </recommendedName>
</protein>
<evidence type="ECO:0000256" key="2">
    <source>
        <dbReference type="ARBA" id="ARBA00010421"/>
    </source>
</evidence>
<dbReference type="Proteomes" id="UP000053820">
    <property type="component" value="Unassembled WGS sequence"/>
</dbReference>
<comment type="subcellular location">
    <subcellularLocation>
        <location evidence="1">Secreted</location>
    </subcellularLocation>
</comment>
<evidence type="ECO:0000313" key="5">
    <source>
        <dbReference type="EMBL" id="KIJ60870.1"/>
    </source>
</evidence>
<name>A0A0C9VSJ1_9AGAM</name>
<gene>
    <name evidence="5" type="ORF">HYDPIDRAFT_170019</name>
</gene>
<dbReference type="Pfam" id="PF07249">
    <property type="entry name" value="Cerato-platanin"/>
    <property type="match status" value="1"/>
</dbReference>
<evidence type="ECO:0000256" key="3">
    <source>
        <dbReference type="ARBA" id="ARBA00022525"/>
    </source>
</evidence>
<organism evidence="5 6">
    <name type="scientific">Hydnomerulius pinastri MD-312</name>
    <dbReference type="NCBI Taxonomy" id="994086"/>
    <lineage>
        <taxon>Eukaryota</taxon>
        <taxon>Fungi</taxon>
        <taxon>Dikarya</taxon>
        <taxon>Basidiomycota</taxon>
        <taxon>Agaricomycotina</taxon>
        <taxon>Agaricomycetes</taxon>
        <taxon>Agaricomycetidae</taxon>
        <taxon>Boletales</taxon>
        <taxon>Boletales incertae sedis</taxon>
        <taxon>Leucogyrophana</taxon>
    </lineage>
</organism>
<accession>A0A0C9VSJ1</accession>
<sequence>MNFTTFITTLLALCFALLAFAQSTTETLSYDNTYDNADLSLSSVACSDGPNGLETKNYTTLGSLPDFPYVGGAYTVTGWNSAACGTCYAITYGSATINILAVDVSKAGFTVSEAAMNALTNNQAVALGRINVSASPADPEACGMSS</sequence>
<proteinExistence type="inferred from homology"/>
<dbReference type="HOGENOM" id="CLU_111635_0_0_1"/>
<feature type="chain" id="PRO_5002221867" description="Cerato-platanin" evidence="4">
    <location>
        <begin position="22"/>
        <end position="146"/>
    </location>
</feature>